<keyword evidence="3" id="KW-1185">Reference proteome</keyword>
<name>A0A098LMY1_9BACT</name>
<dbReference type="AlphaFoldDB" id="A0A098LMY1"/>
<dbReference type="RefSeq" id="WP_045468971.1">
    <property type="nucleotide sequence ID" value="NZ_BBLT01000013.1"/>
</dbReference>
<dbReference type="Pfam" id="PF04993">
    <property type="entry name" value="TfoX_N"/>
    <property type="match status" value="1"/>
</dbReference>
<comment type="caution">
    <text evidence="2">The sequence shown here is derived from an EMBL/GenBank/DDBJ whole genome shotgun (WGS) entry which is preliminary data.</text>
</comment>
<evidence type="ECO:0000313" key="3">
    <source>
        <dbReference type="Proteomes" id="UP000030185"/>
    </source>
</evidence>
<dbReference type="Gene3D" id="3.30.1460.30">
    <property type="entry name" value="YgaC/TfoX-N like chaperone"/>
    <property type="match status" value="1"/>
</dbReference>
<dbReference type="STRING" id="153721.MYP_4708"/>
<evidence type="ECO:0000259" key="1">
    <source>
        <dbReference type="Pfam" id="PF04993"/>
    </source>
</evidence>
<dbReference type="Proteomes" id="UP000030185">
    <property type="component" value="Unassembled WGS sequence"/>
</dbReference>
<reference evidence="2 3" key="1">
    <citation type="submission" date="2014-09" db="EMBL/GenBank/DDBJ databases">
        <title>Sporocytophaga myxococcoides PG-01 genome sequencing.</title>
        <authorList>
            <person name="Liu L."/>
            <person name="Gao P.J."/>
            <person name="Chen G.J."/>
            <person name="Wang L.S."/>
        </authorList>
    </citation>
    <scope>NUCLEOTIDE SEQUENCE [LARGE SCALE GENOMIC DNA]</scope>
    <source>
        <strain evidence="2 3">PG-01</strain>
    </source>
</reference>
<dbReference type="EMBL" id="BBLT01000013">
    <property type="protein sequence ID" value="GAL87478.1"/>
    <property type="molecule type" value="Genomic_DNA"/>
</dbReference>
<accession>A0A098LMY1</accession>
<protein>
    <recommendedName>
        <fullName evidence="1">TfoX N-terminal domain-containing protein</fullName>
    </recommendedName>
</protein>
<evidence type="ECO:0000313" key="2">
    <source>
        <dbReference type="EMBL" id="GAL87478.1"/>
    </source>
</evidence>
<feature type="domain" description="TfoX N-terminal" evidence="1">
    <location>
        <begin position="22"/>
        <end position="104"/>
    </location>
</feature>
<organism evidence="2 3">
    <name type="scientific">Sporocytophaga myxococcoides</name>
    <dbReference type="NCBI Taxonomy" id="153721"/>
    <lineage>
        <taxon>Bacteria</taxon>
        <taxon>Pseudomonadati</taxon>
        <taxon>Bacteroidota</taxon>
        <taxon>Cytophagia</taxon>
        <taxon>Cytophagales</taxon>
        <taxon>Cytophagaceae</taxon>
        <taxon>Sporocytophaga</taxon>
    </lineage>
</organism>
<proteinExistence type="predicted"/>
<gene>
    <name evidence="2" type="ORF">MYP_4708</name>
</gene>
<dbReference type="SUPFAM" id="SSF159894">
    <property type="entry name" value="YgaC/TfoX-N like"/>
    <property type="match status" value="1"/>
</dbReference>
<sequence length="116" mass="13708">MSFDLKLADRVRNYLSEIPGLKIEEKKMFRGLAFMVNDKMCVNVSGENLMCRFDPEKQQEIKRKPGYLPMTMKDKEIKGYCYVNPDGIQKKKDLEYWIELCLEFNSKAKASKRKKK</sequence>
<dbReference type="OrthoDB" id="214902at2"/>
<dbReference type="eggNOG" id="COG3070">
    <property type="taxonomic scope" value="Bacteria"/>
</dbReference>
<dbReference type="InterPro" id="IPR007076">
    <property type="entry name" value="TfoX_N"/>
</dbReference>